<evidence type="ECO:0000256" key="1">
    <source>
        <dbReference type="SAM" id="MobiDB-lite"/>
    </source>
</evidence>
<gene>
    <name evidence="2" type="ORF">BU24DRAFT_53101</name>
</gene>
<evidence type="ECO:0000313" key="3">
    <source>
        <dbReference type="Proteomes" id="UP000799778"/>
    </source>
</evidence>
<accession>A0A6A5XDL3</accession>
<reference evidence="2" key="1">
    <citation type="journal article" date="2020" name="Stud. Mycol.">
        <title>101 Dothideomycetes genomes: a test case for predicting lifestyles and emergence of pathogens.</title>
        <authorList>
            <person name="Haridas S."/>
            <person name="Albert R."/>
            <person name="Binder M."/>
            <person name="Bloem J."/>
            <person name="Labutti K."/>
            <person name="Salamov A."/>
            <person name="Andreopoulos B."/>
            <person name="Baker S."/>
            <person name="Barry K."/>
            <person name="Bills G."/>
            <person name="Bluhm B."/>
            <person name="Cannon C."/>
            <person name="Castanera R."/>
            <person name="Culley D."/>
            <person name="Daum C."/>
            <person name="Ezra D."/>
            <person name="Gonzalez J."/>
            <person name="Henrissat B."/>
            <person name="Kuo A."/>
            <person name="Liang C."/>
            <person name="Lipzen A."/>
            <person name="Lutzoni F."/>
            <person name="Magnuson J."/>
            <person name="Mondo S."/>
            <person name="Nolan M."/>
            <person name="Ohm R."/>
            <person name="Pangilinan J."/>
            <person name="Park H.-J."/>
            <person name="Ramirez L."/>
            <person name="Alfaro M."/>
            <person name="Sun H."/>
            <person name="Tritt A."/>
            <person name="Yoshinaga Y."/>
            <person name="Zwiers L.-H."/>
            <person name="Turgeon B."/>
            <person name="Goodwin S."/>
            <person name="Spatafora J."/>
            <person name="Crous P."/>
            <person name="Grigoriev I."/>
        </authorList>
    </citation>
    <scope>NUCLEOTIDE SEQUENCE</scope>
    <source>
        <strain evidence="2">CBS 175.79</strain>
    </source>
</reference>
<dbReference type="Proteomes" id="UP000799778">
    <property type="component" value="Unassembled WGS sequence"/>
</dbReference>
<dbReference type="AlphaFoldDB" id="A0A6A5XDL3"/>
<feature type="compositionally biased region" description="Basic and acidic residues" evidence="1">
    <location>
        <begin position="7"/>
        <end position="21"/>
    </location>
</feature>
<dbReference type="RefSeq" id="XP_033379441.1">
    <property type="nucleotide sequence ID" value="XM_033534363.1"/>
</dbReference>
<name>A0A6A5XDL3_9PLEO</name>
<sequence length="198" mass="22224">MIRRVGRRESSLIDGGGEDRQMLGSQDTGTCTRAIYCRRQREGGIGCRRSTLTELPAHGELFRDWDCRRCRRVSSSSQWLVVGGGSRGKMVVASVNGRSRFHPDSHETRCHIGIPEFLRLQLSMFVGKNIIGDQQMYKVVTVVGGGWWMGVCAWHVHFTYMHTYFGSANGGGNALRSNDVARSRPRLGFDCSTQEQDH</sequence>
<feature type="region of interest" description="Disordered" evidence="1">
    <location>
        <begin position="1"/>
        <end position="25"/>
    </location>
</feature>
<proteinExistence type="predicted"/>
<dbReference type="GeneID" id="54291760"/>
<evidence type="ECO:0000313" key="2">
    <source>
        <dbReference type="EMBL" id="KAF2011102.1"/>
    </source>
</evidence>
<keyword evidence="3" id="KW-1185">Reference proteome</keyword>
<organism evidence="2 3">
    <name type="scientific">Aaosphaeria arxii CBS 175.79</name>
    <dbReference type="NCBI Taxonomy" id="1450172"/>
    <lineage>
        <taxon>Eukaryota</taxon>
        <taxon>Fungi</taxon>
        <taxon>Dikarya</taxon>
        <taxon>Ascomycota</taxon>
        <taxon>Pezizomycotina</taxon>
        <taxon>Dothideomycetes</taxon>
        <taxon>Pleosporomycetidae</taxon>
        <taxon>Pleosporales</taxon>
        <taxon>Pleosporales incertae sedis</taxon>
        <taxon>Aaosphaeria</taxon>
    </lineage>
</organism>
<protein>
    <submittedName>
        <fullName evidence="2">Uncharacterized protein</fullName>
    </submittedName>
</protein>
<dbReference type="EMBL" id="ML978075">
    <property type="protein sequence ID" value="KAF2011102.1"/>
    <property type="molecule type" value="Genomic_DNA"/>
</dbReference>